<reference evidence="1 2" key="1">
    <citation type="journal article" date="2011" name="PLoS Pathog.">
        <title>Endophytic Life Strategies Decoded by Genome and Transcriptome Analyses of the Mutualistic Root Symbiont Piriformospora indica.</title>
        <authorList>
            <person name="Zuccaro A."/>
            <person name="Lahrmann U."/>
            <person name="Guldener U."/>
            <person name="Langen G."/>
            <person name="Pfiffi S."/>
            <person name="Biedenkopf D."/>
            <person name="Wong P."/>
            <person name="Samans B."/>
            <person name="Grimm C."/>
            <person name="Basiewicz M."/>
            <person name="Murat C."/>
            <person name="Martin F."/>
            <person name="Kogel K.H."/>
        </authorList>
    </citation>
    <scope>NUCLEOTIDE SEQUENCE [LARGE SCALE GENOMIC DNA]</scope>
    <source>
        <strain evidence="1 2">DSM 11827</strain>
    </source>
</reference>
<organism evidence="1 2">
    <name type="scientific">Serendipita indica (strain DSM 11827)</name>
    <name type="common">Root endophyte fungus</name>
    <name type="synonym">Piriformospora indica</name>
    <dbReference type="NCBI Taxonomy" id="1109443"/>
    <lineage>
        <taxon>Eukaryota</taxon>
        <taxon>Fungi</taxon>
        <taxon>Dikarya</taxon>
        <taxon>Basidiomycota</taxon>
        <taxon>Agaricomycotina</taxon>
        <taxon>Agaricomycetes</taxon>
        <taxon>Sebacinales</taxon>
        <taxon>Serendipitaceae</taxon>
        <taxon>Serendipita</taxon>
    </lineage>
</organism>
<dbReference type="Proteomes" id="UP000007148">
    <property type="component" value="Unassembled WGS sequence"/>
</dbReference>
<gene>
    <name evidence="1" type="ORF">PIIN_08350</name>
</gene>
<evidence type="ECO:0000313" key="1">
    <source>
        <dbReference type="EMBL" id="CCA74398.1"/>
    </source>
</evidence>
<dbReference type="AlphaFoldDB" id="G4TSV5"/>
<comment type="caution">
    <text evidence="1">The sequence shown here is derived from an EMBL/GenBank/DDBJ whole genome shotgun (WGS) entry which is preliminary data.</text>
</comment>
<proteinExistence type="predicted"/>
<dbReference type="HOGENOM" id="CLU_1027178_0_0_1"/>
<dbReference type="EMBL" id="CAFZ01000309">
    <property type="protein sequence ID" value="CCA74398.1"/>
    <property type="molecule type" value="Genomic_DNA"/>
</dbReference>
<keyword evidence="2" id="KW-1185">Reference proteome</keyword>
<sequence>MSSARVKSPVFAAPLHPKPLSVHMDCRTADPLIRQWIDSAKMIVKVGLADWFQGMRYCAIGMTRFGIVGVLEYEFHVEIQYMNLFSNKFNLRPADLGRLNGNWQTTLVVEAYPGAPGRPRVAIDARCVNNLRKLTDQLTRPLYFRGKPMNRLWSPYAISNVAQRTIQSPKALLVPCNEYRMVFVSEKEHGTLPHRIHRAVYINNASPSICIYDLGPAMSFTARGVLLPVLSAGQHQTKNPLMLDSPVIVSNAVDAMRRTQEKPTEDFSIGV</sequence>
<accession>G4TSV5</accession>
<evidence type="ECO:0000313" key="2">
    <source>
        <dbReference type="Proteomes" id="UP000007148"/>
    </source>
</evidence>
<name>G4TSV5_SERID</name>
<dbReference type="InParanoid" id="G4TSV5"/>
<protein>
    <submittedName>
        <fullName evidence="1">Uncharacterized protein</fullName>
    </submittedName>
</protein>